<dbReference type="CDD" id="cd01948">
    <property type="entry name" value="EAL"/>
    <property type="match status" value="1"/>
</dbReference>
<dbReference type="PATRIC" id="fig|626937.4.peg.1293"/>
<dbReference type="PANTHER" id="PTHR44757">
    <property type="entry name" value="DIGUANYLATE CYCLASE DGCP"/>
    <property type="match status" value="1"/>
</dbReference>
<dbReference type="Gene3D" id="3.30.70.270">
    <property type="match status" value="1"/>
</dbReference>
<evidence type="ECO:0000259" key="7">
    <source>
        <dbReference type="PROSITE" id="PS50883"/>
    </source>
</evidence>
<keyword evidence="3 6" id="KW-0812">Transmembrane</keyword>
<evidence type="ECO:0000256" key="4">
    <source>
        <dbReference type="ARBA" id="ARBA00022989"/>
    </source>
</evidence>
<dbReference type="SMART" id="SM00052">
    <property type="entry name" value="EAL"/>
    <property type="match status" value="1"/>
</dbReference>
<keyword evidence="2" id="KW-1003">Cell membrane</keyword>
<comment type="subcellular location">
    <subcellularLocation>
        <location evidence="1">Cell membrane</location>
        <topology evidence="1">Multi-pass membrane protein</topology>
    </subcellularLocation>
</comment>
<dbReference type="InterPro" id="IPR000160">
    <property type="entry name" value="GGDEF_dom"/>
</dbReference>
<keyword evidence="4 6" id="KW-1133">Transmembrane helix</keyword>
<proteinExistence type="predicted"/>
<dbReference type="Gene3D" id="3.30.450.20">
    <property type="entry name" value="PAS domain"/>
    <property type="match status" value="1"/>
</dbReference>
<evidence type="ECO:0000256" key="5">
    <source>
        <dbReference type="ARBA" id="ARBA00023136"/>
    </source>
</evidence>
<dbReference type="NCBIfam" id="TIGR00254">
    <property type="entry name" value="GGDEF"/>
    <property type="match status" value="1"/>
</dbReference>
<dbReference type="InterPro" id="IPR052155">
    <property type="entry name" value="Biofilm_reg_signaling"/>
</dbReference>
<feature type="domain" description="GGDEF" evidence="8">
    <location>
        <begin position="353"/>
        <end position="486"/>
    </location>
</feature>
<dbReference type="GO" id="GO:0005886">
    <property type="term" value="C:plasma membrane"/>
    <property type="evidence" value="ECO:0007669"/>
    <property type="project" value="UniProtKB-SubCell"/>
</dbReference>
<dbReference type="InterPro" id="IPR043128">
    <property type="entry name" value="Rev_trsase/Diguanyl_cyclase"/>
</dbReference>
<reference evidence="9 10" key="1">
    <citation type="submission" date="2016-02" db="EMBL/GenBank/DDBJ databases">
        <authorList>
            <person name="Wen L."/>
            <person name="He K."/>
            <person name="Yang H."/>
        </authorList>
    </citation>
    <scope>NUCLEOTIDE SEQUENCE [LARGE SCALE GENOMIC DNA]</scope>
    <source>
        <strain evidence="9 10">DSM 22607</strain>
    </source>
</reference>
<dbReference type="STRING" id="626937.HMPREF3293_01310"/>
<dbReference type="OrthoDB" id="9762141at2"/>
<dbReference type="Pfam" id="PF00563">
    <property type="entry name" value="EAL"/>
    <property type="match status" value="1"/>
</dbReference>
<dbReference type="PROSITE" id="PS50887">
    <property type="entry name" value="GGDEF"/>
    <property type="match status" value="1"/>
</dbReference>
<dbReference type="Gene3D" id="3.20.20.450">
    <property type="entry name" value="EAL domain"/>
    <property type="match status" value="1"/>
</dbReference>
<dbReference type="PANTHER" id="PTHR44757:SF2">
    <property type="entry name" value="BIOFILM ARCHITECTURE MAINTENANCE PROTEIN MBAA"/>
    <property type="match status" value="1"/>
</dbReference>
<dbReference type="Pfam" id="PF00990">
    <property type="entry name" value="GGDEF"/>
    <property type="match status" value="1"/>
</dbReference>
<name>A0A136Q582_9FIRM</name>
<dbReference type="RefSeq" id="WP_066739805.1">
    <property type="nucleotide sequence ID" value="NZ_CABMOF010000004.1"/>
</dbReference>
<dbReference type="SUPFAM" id="SSF55073">
    <property type="entry name" value="Nucleotide cyclase"/>
    <property type="match status" value="1"/>
</dbReference>
<dbReference type="InterPro" id="IPR033479">
    <property type="entry name" value="dCache_1"/>
</dbReference>
<comment type="caution">
    <text evidence="9">The sequence shown here is derived from an EMBL/GenBank/DDBJ whole genome shotgun (WGS) entry which is preliminary data.</text>
</comment>
<dbReference type="InterPro" id="IPR029151">
    <property type="entry name" value="Sensor-like_sf"/>
</dbReference>
<dbReference type="CDD" id="cd01949">
    <property type="entry name" value="GGDEF"/>
    <property type="match status" value="1"/>
</dbReference>
<evidence type="ECO:0000313" key="9">
    <source>
        <dbReference type="EMBL" id="KXK65817.1"/>
    </source>
</evidence>
<dbReference type="Pfam" id="PF02743">
    <property type="entry name" value="dCache_1"/>
    <property type="match status" value="1"/>
</dbReference>
<dbReference type="InterPro" id="IPR029787">
    <property type="entry name" value="Nucleotide_cyclase"/>
</dbReference>
<evidence type="ECO:0000313" key="10">
    <source>
        <dbReference type="Proteomes" id="UP000070366"/>
    </source>
</evidence>
<protein>
    <submittedName>
        <fullName evidence="9">Diguanylate cyclase domain protein</fullName>
    </submittedName>
</protein>
<sequence>MTIDRSINLKNLKYLIAGLLAIAAAVVCLNVFFIASLKNAMNQEADEYLGEISEHIAAMINERVENGFQTLRTTARSLHLFDSEEEMQSYLQVVGEENNFSRITFIDPEGNGYASDGESIDTSNEGIRKAMRGEENVSDVFVAADGKTSVFYSVPVYENDDSVAGVLAGTSSVETLKSFLDVESFGGEGFSQIVDYDGNYVVQSDNKNAVKGYDNHFTMIENNGTLEGGKTIGQVREAMAANERGTFRFDNRNDGVTRIANYISLAVPDWYLFSIVPLSVVSAQTQVTIDFAIAISCVMIALFIVVLFLLYRNYRKSNERLETLAFVDPVTGGMSRLKFEMEAEKLIRAADPNVYAMVSLDIQKFKLINDSFGSKAGDRTLRYIAQVLEHEIRHGELSARISGDTFSLLLKNAPAEELGMRLDRIAEKINGFNLKEKSKYILPVVQGVYIVDDPALSMIVIQDRAGVARKSNKTNSGKLVSRVFYSDVERIRMVREKEITDKMERALENHEFVVYLQPKYELEHDTIAGAEALVRWDDPEKGMIPPNEFIPVLERNGYIVELDLYVFEAVCGMLRHWLDKGQKPVPISVNLSRVHLKDSAFLMRFREVWEKYDIPADLLEIELTETLVFENMETLIHIIDEIHKIGFTCSLDDFGSGYSSLNMLKDVPVDVLKLDRAFFLGDMGERGKRVIEGVIDISRRLQMGTVAEGVENIPQVEFLRQARCNMVQGFVFSKPVPMTEFEKLAFGRPAGEDWEGEP</sequence>
<dbReference type="Proteomes" id="UP000070366">
    <property type="component" value="Unassembled WGS sequence"/>
</dbReference>
<accession>A0A136Q582</accession>
<dbReference type="KEGG" id="cmiu:B1H56_12530"/>
<evidence type="ECO:0000259" key="8">
    <source>
        <dbReference type="PROSITE" id="PS50887"/>
    </source>
</evidence>
<dbReference type="SMART" id="SM00267">
    <property type="entry name" value="GGDEF"/>
    <property type="match status" value="1"/>
</dbReference>
<dbReference type="InterPro" id="IPR035919">
    <property type="entry name" value="EAL_sf"/>
</dbReference>
<evidence type="ECO:0000256" key="3">
    <source>
        <dbReference type="ARBA" id="ARBA00022692"/>
    </source>
</evidence>
<dbReference type="AlphaFoldDB" id="A0A136Q582"/>
<keyword evidence="5 6" id="KW-0472">Membrane</keyword>
<organism evidence="9 10">
    <name type="scientific">Christensenella minuta</name>
    <dbReference type="NCBI Taxonomy" id="626937"/>
    <lineage>
        <taxon>Bacteria</taxon>
        <taxon>Bacillati</taxon>
        <taxon>Bacillota</taxon>
        <taxon>Clostridia</taxon>
        <taxon>Christensenellales</taxon>
        <taxon>Christensenellaceae</taxon>
        <taxon>Christensenella</taxon>
    </lineage>
</organism>
<evidence type="ECO:0000256" key="6">
    <source>
        <dbReference type="SAM" id="Phobius"/>
    </source>
</evidence>
<evidence type="ECO:0000256" key="2">
    <source>
        <dbReference type="ARBA" id="ARBA00022475"/>
    </source>
</evidence>
<dbReference type="InterPro" id="IPR001633">
    <property type="entry name" value="EAL_dom"/>
</dbReference>
<feature type="domain" description="EAL" evidence="7">
    <location>
        <begin position="496"/>
        <end position="749"/>
    </location>
</feature>
<dbReference type="CDD" id="cd18773">
    <property type="entry name" value="PDC1_HK_sensor"/>
    <property type="match status" value="1"/>
</dbReference>
<feature type="transmembrane region" description="Helical" evidence="6">
    <location>
        <begin position="291"/>
        <end position="311"/>
    </location>
</feature>
<dbReference type="SUPFAM" id="SSF141868">
    <property type="entry name" value="EAL domain-like"/>
    <property type="match status" value="1"/>
</dbReference>
<gene>
    <name evidence="9" type="ORF">HMPREF3293_01310</name>
</gene>
<keyword evidence="10" id="KW-1185">Reference proteome</keyword>
<dbReference type="PROSITE" id="PS50883">
    <property type="entry name" value="EAL"/>
    <property type="match status" value="1"/>
</dbReference>
<feature type="transmembrane region" description="Helical" evidence="6">
    <location>
        <begin position="12"/>
        <end position="35"/>
    </location>
</feature>
<dbReference type="EMBL" id="LSZW01000055">
    <property type="protein sequence ID" value="KXK65817.1"/>
    <property type="molecule type" value="Genomic_DNA"/>
</dbReference>
<evidence type="ECO:0000256" key="1">
    <source>
        <dbReference type="ARBA" id="ARBA00004651"/>
    </source>
</evidence>
<dbReference type="SUPFAM" id="SSF103190">
    <property type="entry name" value="Sensory domain-like"/>
    <property type="match status" value="1"/>
</dbReference>